<reference evidence="2 3" key="1">
    <citation type="submission" date="2013-08" db="EMBL/GenBank/DDBJ databases">
        <title>The genome sequence of Knoellia aerolata.</title>
        <authorList>
            <person name="Zhu W."/>
            <person name="Wang G."/>
        </authorList>
    </citation>
    <scope>NUCLEOTIDE SEQUENCE [LARGE SCALE GENOMIC DNA]</scope>
    <source>
        <strain evidence="2 3">DSM 18566</strain>
    </source>
</reference>
<protein>
    <recommendedName>
        <fullName evidence="4">Peptidase M10 metallopeptidase domain-containing protein</fullName>
    </recommendedName>
</protein>
<evidence type="ECO:0000313" key="3">
    <source>
        <dbReference type="Proteomes" id="UP000030013"/>
    </source>
</evidence>
<feature type="chain" id="PRO_5001964321" description="Peptidase M10 metallopeptidase domain-containing protein" evidence="1">
    <location>
        <begin position="28"/>
        <end position="189"/>
    </location>
</feature>
<evidence type="ECO:0008006" key="4">
    <source>
        <dbReference type="Google" id="ProtNLM"/>
    </source>
</evidence>
<gene>
    <name evidence="2" type="ORF">N801_01055</name>
</gene>
<dbReference type="EMBL" id="AVPL01000106">
    <property type="protein sequence ID" value="KGN37080.1"/>
    <property type="molecule type" value="Genomic_DNA"/>
</dbReference>
<dbReference type="STRING" id="1385519.N801_01055"/>
<accession>A0A0A0JI81</accession>
<dbReference type="AlphaFoldDB" id="A0A0A0JI81"/>
<dbReference type="RefSeq" id="WP_035940781.1">
    <property type="nucleotide sequence ID" value="NZ_AVPL01000106.1"/>
</dbReference>
<dbReference type="Gene3D" id="3.40.390.10">
    <property type="entry name" value="Collagenase (Catalytic Domain)"/>
    <property type="match status" value="1"/>
</dbReference>
<dbReference type="SUPFAM" id="SSF55486">
    <property type="entry name" value="Metalloproteases ('zincins'), catalytic domain"/>
    <property type="match status" value="1"/>
</dbReference>
<comment type="caution">
    <text evidence="2">The sequence shown here is derived from an EMBL/GenBank/DDBJ whole genome shotgun (WGS) entry which is preliminary data.</text>
</comment>
<keyword evidence="1" id="KW-0732">Signal</keyword>
<dbReference type="InterPro" id="IPR024079">
    <property type="entry name" value="MetalloPept_cat_dom_sf"/>
</dbReference>
<proteinExistence type="predicted"/>
<keyword evidence="3" id="KW-1185">Reference proteome</keyword>
<evidence type="ECO:0000256" key="1">
    <source>
        <dbReference type="SAM" id="SignalP"/>
    </source>
</evidence>
<organism evidence="2 3">
    <name type="scientific">Knoellia aerolata DSM 18566</name>
    <dbReference type="NCBI Taxonomy" id="1385519"/>
    <lineage>
        <taxon>Bacteria</taxon>
        <taxon>Bacillati</taxon>
        <taxon>Actinomycetota</taxon>
        <taxon>Actinomycetes</taxon>
        <taxon>Micrococcales</taxon>
        <taxon>Intrasporangiaceae</taxon>
        <taxon>Knoellia</taxon>
    </lineage>
</organism>
<dbReference type="GO" id="GO:0008237">
    <property type="term" value="F:metallopeptidase activity"/>
    <property type="evidence" value="ECO:0007669"/>
    <property type="project" value="InterPro"/>
</dbReference>
<evidence type="ECO:0000313" key="2">
    <source>
        <dbReference type="EMBL" id="KGN37080.1"/>
    </source>
</evidence>
<feature type="signal peptide" evidence="1">
    <location>
        <begin position="1"/>
        <end position="27"/>
    </location>
</feature>
<dbReference type="Proteomes" id="UP000030013">
    <property type="component" value="Unassembled WGS sequence"/>
</dbReference>
<sequence>MKVWPTAFFAALLTCATTLLAPPSAVAATAWVDYPFFRDSVPVYNALGVSGTTTAAHRWEVGTGIDLVPVSSDPYRGITIRWSSARSGTKVGGWVEVGKWYQTGPNGGFEIGDCTVNVNTNVGGVGRPYGKWLAAIVSHEVAHCLGHWDHAAYPHIMRPFISKNEALAGTAWIPTATDLARIRVAYTTN</sequence>
<name>A0A0A0JI81_9MICO</name>